<organism evidence="2 3">
    <name type="scientific">Gemmata obscuriglobus</name>
    <dbReference type="NCBI Taxonomy" id="114"/>
    <lineage>
        <taxon>Bacteria</taxon>
        <taxon>Pseudomonadati</taxon>
        <taxon>Planctomycetota</taxon>
        <taxon>Planctomycetia</taxon>
        <taxon>Gemmatales</taxon>
        <taxon>Gemmataceae</taxon>
        <taxon>Gemmata</taxon>
    </lineage>
</organism>
<gene>
    <name evidence="2" type="ORF">C1280_36220</name>
</gene>
<feature type="compositionally biased region" description="Low complexity" evidence="1">
    <location>
        <begin position="75"/>
        <end position="95"/>
    </location>
</feature>
<keyword evidence="3" id="KW-1185">Reference proteome</keyword>
<sequence length="95" mass="10116">MSTTFTAENATEALILEQALAYARQLARTATDAPDGQVLRLAEACVLEQGRELLRRSLAIVLQAQAEGVEKKGPRAAPAGAARDAPTRADPTTNW</sequence>
<evidence type="ECO:0000313" key="2">
    <source>
        <dbReference type="EMBL" id="AWM41908.1"/>
    </source>
</evidence>
<dbReference type="EMBL" id="CP025958">
    <property type="protein sequence ID" value="AWM41908.1"/>
    <property type="molecule type" value="Genomic_DNA"/>
</dbReference>
<dbReference type="RefSeq" id="WP_010052054.1">
    <property type="nucleotide sequence ID" value="NZ_CP025958.1"/>
</dbReference>
<dbReference type="AlphaFoldDB" id="A0A2Z3H874"/>
<feature type="region of interest" description="Disordered" evidence="1">
    <location>
        <begin position="67"/>
        <end position="95"/>
    </location>
</feature>
<reference evidence="2 3" key="1">
    <citation type="submission" date="2018-01" db="EMBL/GenBank/DDBJ databases">
        <title>G. obscuriglobus.</title>
        <authorList>
            <person name="Franke J."/>
            <person name="Blomberg W."/>
            <person name="Selmecki A."/>
        </authorList>
    </citation>
    <scope>NUCLEOTIDE SEQUENCE [LARGE SCALE GENOMIC DNA]</scope>
    <source>
        <strain evidence="2 3">DSM 5831</strain>
    </source>
</reference>
<evidence type="ECO:0000256" key="1">
    <source>
        <dbReference type="SAM" id="MobiDB-lite"/>
    </source>
</evidence>
<protein>
    <submittedName>
        <fullName evidence="2">Uncharacterized protein</fullName>
    </submittedName>
</protein>
<dbReference type="Proteomes" id="UP000245802">
    <property type="component" value="Chromosome"/>
</dbReference>
<accession>A0A2Z3H874</accession>
<dbReference type="KEGG" id="gog:C1280_36220"/>
<name>A0A2Z3H874_9BACT</name>
<evidence type="ECO:0000313" key="3">
    <source>
        <dbReference type="Proteomes" id="UP000245802"/>
    </source>
</evidence>
<proteinExistence type="predicted"/>